<evidence type="ECO:0000256" key="1">
    <source>
        <dbReference type="PROSITE-ProRule" id="PRU00325"/>
    </source>
</evidence>
<dbReference type="PROSITE" id="PS50966">
    <property type="entry name" value="ZF_SWIM"/>
    <property type="match status" value="1"/>
</dbReference>
<keyword evidence="1" id="KW-0479">Metal-binding</keyword>
<feature type="domain" description="SWIM-type" evidence="2">
    <location>
        <begin position="528"/>
        <end position="561"/>
    </location>
</feature>
<accession>A0A6A3NIP2</accession>
<evidence type="ECO:0000313" key="3">
    <source>
        <dbReference type="EMBL" id="KAE9045253.1"/>
    </source>
</evidence>
<protein>
    <recommendedName>
        <fullName evidence="2">SWIM-type domain-containing protein</fullName>
    </recommendedName>
</protein>
<dbReference type="InterPro" id="IPR007527">
    <property type="entry name" value="Znf_SWIM"/>
</dbReference>
<comment type="caution">
    <text evidence="3">The sequence shown here is derived from an EMBL/GenBank/DDBJ whole genome shotgun (WGS) entry which is preliminary data.</text>
</comment>
<dbReference type="Proteomes" id="UP000435112">
    <property type="component" value="Unassembled WGS sequence"/>
</dbReference>
<dbReference type="OrthoDB" id="129258at2759"/>
<keyword evidence="1" id="KW-0863">Zinc-finger</keyword>
<organism evidence="3 4">
    <name type="scientific">Phytophthora rubi</name>
    <dbReference type="NCBI Taxonomy" id="129364"/>
    <lineage>
        <taxon>Eukaryota</taxon>
        <taxon>Sar</taxon>
        <taxon>Stramenopiles</taxon>
        <taxon>Oomycota</taxon>
        <taxon>Peronosporomycetes</taxon>
        <taxon>Peronosporales</taxon>
        <taxon>Peronosporaceae</taxon>
        <taxon>Phytophthora</taxon>
    </lineage>
</organism>
<sequence>MVGTTGNEYKVWYNYGNKGRGQRVYRCITHRECGKLFRVAFAEDGVGEVTTLEETGEHAEILSGETKTGINLRLKRESDDLLVGGAGGQKCRKLLSKRQSRVPIPSEKQLNNRKAYLKKKQSGGWKIGDNAKLLEWVAGKRCETTDSFFGVGLSFDPVADATSFASHTHSFQHDLIVLKAFEYTTEEESGTKVSSYGIIATSRACFRNVVYAVRGQGDDGVLGDTDGTYELHFGGWTLIDFENMLVYKEMFSTVKHFASKFFGITLQLAFGSLDHTSYIANAFKAEWPDILLLDCYAHFVRKARAKTKLLQNDKFFDTDVWPDIKYLHEARSKEQFIALGETFLQYWITKREGVYSKWLQDYYLTGCWANWYGTCAIPGITPSQNALESHHRVIKKSCVAGLRGSTATVLNESLPSVLFHQSTVPVRLTQAHFCEGPLLSEIITKSKLLLGSSENYYSLCITKRKVLKSILFNASKYVVDGRNVHGNKVTRDRVHRFLNSVRGDLQPTPTVHEVELLFLGKSPIPTNEIIGIRQKYRCDCLGFWKNGWQCAHVVAAMVLQKDVKMDGLIARLPVRKVSGGQKKNRGALCQDRSSQNFFSVNNLVTLFLRFPARPLHWNVLQEIEGADGHAETRAGVVMTWAERDGVFVWTIKLSDGQSLVLKCEDLAEAVNRAYVLGLDVTTSIKL</sequence>
<proteinExistence type="predicted"/>
<name>A0A6A3NIP2_9STRA</name>
<reference evidence="3 4" key="1">
    <citation type="submission" date="2018-09" db="EMBL/GenBank/DDBJ databases">
        <title>Genomic investigation of the strawberry pathogen Phytophthora fragariae indicates pathogenicity is determined by transcriptional variation in three key races.</title>
        <authorList>
            <person name="Adams T.M."/>
            <person name="Armitage A.D."/>
            <person name="Sobczyk M.K."/>
            <person name="Bates H.J."/>
            <person name="Dunwell J.M."/>
            <person name="Nellist C.F."/>
            <person name="Harrison R.J."/>
        </authorList>
    </citation>
    <scope>NUCLEOTIDE SEQUENCE [LARGE SCALE GENOMIC DNA]</scope>
    <source>
        <strain evidence="3 4">SCRP324</strain>
    </source>
</reference>
<evidence type="ECO:0000313" key="4">
    <source>
        <dbReference type="Proteomes" id="UP000435112"/>
    </source>
</evidence>
<dbReference type="GO" id="GO:0008270">
    <property type="term" value="F:zinc ion binding"/>
    <property type="evidence" value="ECO:0007669"/>
    <property type="project" value="UniProtKB-KW"/>
</dbReference>
<evidence type="ECO:0000259" key="2">
    <source>
        <dbReference type="PROSITE" id="PS50966"/>
    </source>
</evidence>
<dbReference type="AlphaFoldDB" id="A0A6A3NIP2"/>
<keyword evidence="1" id="KW-0862">Zinc</keyword>
<gene>
    <name evidence="3" type="ORF">PR002_g2329</name>
</gene>
<dbReference type="EMBL" id="QXFU01000078">
    <property type="protein sequence ID" value="KAE9045253.1"/>
    <property type="molecule type" value="Genomic_DNA"/>
</dbReference>